<keyword evidence="6" id="KW-1185">Reference proteome</keyword>
<comment type="catalytic activity">
    <reaction evidence="1">
        <text>Hydrolyzes the link between N-acetylmuramoyl residues and L-amino acid residues in certain cell-wall glycopeptides.</text>
        <dbReference type="EC" id="3.5.1.28"/>
    </reaction>
</comment>
<keyword evidence="3" id="KW-0378">Hydrolase</keyword>
<feature type="domain" description="MurNAc-LAA" evidence="4">
    <location>
        <begin position="211"/>
        <end position="365"/>
    </location>
</feature>
<dbReference type="EMBL" id="JBBYXI010000002">
    <property type="protein sequence ID" value="MEN3930966.1"/>
    <property type="molecule type" value="Genomic_DNA"/>
</dbReference>
<dbReference type="RefSeq" id="WP_346336985.1">
    <property type="nucleotide sequence ID" value="NZ_JBBYXI010000002.1"/>
</dbReference>
<gene>
    <name evidence="5" type="ORF">WJT86_07830</name>
</gene>
<dbReference type="InterPro" id="IPR002508">
    <property type="entry name" value="MurNAc-LAA_cat"/>
</dbReference>
<evidence type="ECO:0000313" key="5">
    <source>
        <dbReference type="EMBL" id="MEN3930966.1"/>
    </source>
</evidence>
<evidence type="ECO:0000256" key="1">
    <source>
        <dbReference type="ARBA" id="ARBA00001561"/>
    </source>
</evidence>
<dbReference type="Gene3D" id="2.60.40.3500">
    <property type="match status" value="1"/>
</dbReference>
<evidence type="ECO:0000256" key="2">
    <source>
        <dbReference type="ARBA" id="ARBA00011901"/>
    </source>
</evidence>
<dbReference type="Gene3D" id="3.40.630.40">
    <property type="entry name" value="Zn-dependent exopeptidases"/>
    <property type="match status" value="1"/>
</dbReference>
<reference evidence="5 6" key="1">
    <citation type="submission" date="2024-04" db="EMBL/GenBank/DDBJ databases">
        <title>A novel species isolated from cricket.</title>
        <authorList>
            <person name="Wang H.-C."/>
        </authorList>
    </citation>
    <scope>NUCLEOTIDE SEQUENCE [LARGE SCALE GENOMIC DNA]</scope>
    <source>
        <strain evidence="5 6">WL0021</strain>
    </source>
</reference>
<dbReference type="Pfam" id="PF01520">
    <property type="entry name" value="Amidase_3"/>
    <property type="match status" value="1"/>
</dbReference>
<evidence type="ECO:0000313" key="6">
    <source>
        <dbReference type="Proteomes" id="UP001418637"/>
    </source>
</evidence>
<name>A0ABV0BL96_9HYPH</name>
<proteinExistence type="predicted"/>
<accession>A0ABV0BL96</accession>
<dbReference type="PANTHER" id="PTHR30404:SF0">
    <property type="entry name" value="N-ACETYLMURAMOYL-L-ALANINE AMIDASE AMIC"/>
    <property type="match status" value="1"/>
</dbReference>
<sequence>MSESSANVIDEMQISSEGSTKTFFSVSITSEVESKTFVIERPNRIVIELPEISFHMNEKKEPRKSGLISALRYGLFAPGRSRIILELSRPAAVTKTSSEKLEDGRTKITFEIVRVDQDIFHKAAINDAIANASTPSATRSPTMTNNDNRPLVLIDPGHGGIDSGARAGDINEKDIVFAFAKTLRDLLEEQGKYRVALTRDTDVFVALDERMNMARAARADLFISIHADTISAAQVRGFTIYTGSEKATDAESARLAEKENEADAVGGIEVAQAPEEVAGILQELTLRETRSFSSRLAGILVNHLEKVMPVNKNPHRMAGFRVLRAPDVPSALIELGYMSSSEDIALLQSEEWRQNSAEALVKAIDQYFQMRPAN</sequence>
<dbReference type="SUPFAM" id="SSF53187">
    <property type="entry name" value="Zn-dependent exopeptidases"/>
    <property type="match status" value="1"/>
</dbReference>
<protein>
    <recommendedName>
        <fullName evidence="2">N-acetylmuramoyl-L-alanine amidase</fullName>
        <ecNumber evidence="2">3.5.1.28</ecNumber>
    </recommendedName>
</protein>
<evidence type="ECO:0000259" key="4">
    <source>
        <dbReference type="SMART" id="SM00646"/>
    </source>
</evidence>
<evidence type="ECO:0000256" key="3">
    <source>
        <dbReference type="ARBA" id="ARBA00022801"/>
    </source>
</evidence>
<dbReference type="SMART" id="SM00646">
    <property type="entry name" value="Ami_3"/>
    <property type="match status" value="1"/>
</dbReference>
<dbReference type="InterPro" id="IPR050695">
    <property type="entry name" value="N-acetylmuramoyl_amidase_3"/>
</dbReference>
<dbReference type="CDD" id="cd02696">
    <property type="entry name" value="MurNAc-LAA"/>
    <property type="match status" value="1"/>
</dbReference>
<dbReference type="PANTHER" id="PTHR30404">
    <property type="entry name" value="N-ACETYLMURAMOYL-L-ALANINE AMIDASE"/>
    <property type="match status" value="1"/>
</dbReference>
<comment type="caution">
    <text evidence="5">The sequence shown here is derived from an EMBL/GenBank/DDBJ whole genome shotgun (WGS) entry which is preliminary data.</text>
</comment>
<dbReference type="EC" id="3.5.1.28" evidence="2"/>
<dbReference type="Pfam" id="PF11741">
    <property type="entry name" value="AMIN"/>
    <property type="match status" value="1"/>
</dbReference>
<dbReference type="Proteomes" id="UP001418637">
    <property type="component" value="Unassembled WGS sequence"/>
</dbReference>
<organism evidence="5 6">
    <name type="scientific">Hohaiivirga grylli</name>
    <dbReference type="NCBI Taxonomy" id="3133970"/>
    <lineage>
        <taxon>Bacteria</taxon>
        <taxon>Pseudomonadati</taxon>
        <taxon>Pseudomonadota</taxon>
        <taxon>Alphaproteobacteria</taxon>
        <taxon>Hyphomicrobiales</taxon>
        <taxon>Methylobacteriaceae</taxon>
        <taxon>Hohaiivirga</taxon>
    </lineage>
</organism>
<dbReference type="InterPro" id="IPR021731">
    <property type="entry name" value="AMIN_dom"/>
</dbReference>